<dbReference type="Proteomes" id="UP000001343">
    <property type="component" value="Unassembled WGS sequence"/>
</dbReference>
<sequence length="54" mass="6071">MLNGRIAESLSVLLNLSSPFSSAFLLLQNFRRLYVVRYEITISISMALLLLDAP</sequence>
<organism evidence="1 2">
    <name type="scientific">Leptospira mayottensis 200901122</name>
    <dbReference type="NCBI Taxonomy" id="1193010"/>
    <lineage>
        <taxon>Bacteria</taxon>
        <taxon>Pseudomonadati</taxon>
        <taxon>Spirochaetota</taxon>
        <taxon>Spirochaetia</taxon>
        <taxon>Leptospirales</taxon>
        <taxon>Leptospiraceae</taxon>
        <taxon>Leptospira</taxon>
    </lineage>
</organism>
<dbReference type="AlphaFoldDB" id="A0AA87ML14"/>
<name>A0AA87ML14_9LEPT</name>
<dbReference type="EMBL" id="AKWM02000082">
    <property type="protein sequence ID" value="EKR98148.1"/>
    <property type="molecule type" value="Genomic_DNA"/>
</dbReference>
<evidence type="ECO:0000313" key="1">
    <source>
        <dbReference type="EMBL" id="EKR98148.1"/>
    </source>
</evidence>
<gene>
    <name evidence="1" type="ORF">LEP1GSC125_1105</name>
</gene>
<evidence type="ECO:0000313" key="2">
    <source>
        <dbReference type="Proteomes" id="UP000001343"/>
    </source>
</evidence>
<protein>
    <submittedName>
        <fullName evidence="1">Uncharacterized protein</fullName>
    </submittedName>
</protein>
<accession>A0AA87ML14</accession>
<proteinExistence type="predicted"/>
<reference evidence="1 2" key="1">
    <citation type="journal article" date="2014" name="Int. J. Syst. Evol. Microbiol.">
        <title>Leptospira mayottensis sp. nov., a pathogenic species of the genus Leptospira isolated from humans.</title>
        <authorList>
            <person name="Bourhy P."/>
            <person name="Collet L."/>
            <person name="Brisse S."/>
            <person name="Picardeau M."/>
        </authorList>
    </citation>
    <scope>NUCLEOTIDE SEQUENCE [LARGE SCALE GENOMIC DNA]</scope>
    <source>
        <strain evidence="1 2">200901122</strain>
    </source>
</reference>
<comment type="caution">
    <text evidence="1">The sequence shown here is derived from an EMBL/GenBank/DDBJ whole genome shotgun (WGS) entry which is preliminary data.</text>
</comment>